<evidence type="ECO:0000313" key="9">
    <source>
        <dbReference type="Proteomes" id="UP001597180"/>
    </source>
</evidence>
<evidence type="ECO:0000256" key="2">
    <source>
        <dbReference type="ARBA" id="ARBA00005262"/>
    </source>
</evidence>
<feature type="transmembrane region" description="Helical" evidence="7">
    <location>
        <begin position="104"/>
        <end position="126"/>
    </location>
</feature>
<feature type="transmembrane region" description="Helical" evidence="7">
    <location>
        <begin position="138"/>
        <end position="157"/>
    </location>
</feature>
<dbReference type="PANTHER" id="PTHR43663">
    <property type="entry name" value="CHROMATE TRANSPORT PROTEIN-RELATED"/>
    <property type="match status" value="1"/>
</dbReference>
<comment type="similarity">
    <text evidence="2">Belongs to the chromate ion transporter (CHR) (TC 2.A.51) family.</text>
</comment>
<dbReference type="Proteomes" id="UP001597180">
    <property type="component" value="Unassembled WGS sequence"/>
</dbReference>
<dbReference type="InterPro" id="IPR003370">
    <property type="entry name" value="Chromate_transpt"/>
</dbReference>
<organism evidence="8 9">
    <name type="scientific">Paenibacillus vulneris</name>
    <dbReference type="NCBI Taxonomy" id="1133364"/>
    <lineage>
        <taxon>Bacteria</taxon>
        <taxon>Bacillati</taxon>
        <taxon>Bacillota</taxon>
        <taxon>Bacilli</taxon>
        <taxon>Bacillales</taxon>
        <taxon>Paenibacillaceae</taxon>
        <taxon>Paenibacillus</taxon>
    </lineage>
</organism>
<dbReference type="Pfam" id="PF02417">
    <property type="entry name" value="Chromate_transp"/>
    <property type="match status" value="1"/>
</dbReference>
<dbReference type="InterPro" id="IPR052518">
    <property type="entry name" value="CHR_Transporter"/>
</dbReference>
<keyword evidence="6 7" id="KW-0472">Membrane</keyword>
<gene>
    <name evidence="8" type="ORF">ACFQ4B_15010</name>
</gene>
<evidence type="ECO:0000256" key="7">
    <source>
        <dbReference type="SAM" id="Phobius"/>
    </source>
</evidence>
<comment type="subcellular location">
    <subcellularLocation>
        <location evidence="1">Cell membrane</location>
        <topology evidence="1">Multi-pass membrane protein</topology>
    </subcellularLocation>
</comment>
<feature type="transmembrane region" description="Helical" evidence="7">
    <location>
        <begin position="79"/>
        <end position="98"/>
    </location>
</feature>
<dbReference type="EMBL" id="JBHTLU010000015">
    <property type="protein sequence ID" value="MFD1221435.1"/>
    <property type="molecule type" value="Genomic_DNA"/>
</dbReference>
<keyword evidence="3" id="KW-1003">Cell membrane</keyword>
<evidence type="ECO:0000256" key="1">
    <source>
        <dbReference type="ARBA" id="ARBA00004651"/>
    </source>
</evidence>
<evidence type="ECO:0000256" key="4">
    <source>
        <dbReference type="ARBA" id="ARBA00022692"/>
    </source>
</evidence>
<dbReference type="PANTHER" id="PTHR43663:SF1">
    <property type="entry name" value="CHROMATE TRANSPORTER"/>
    <property type="match status" value="1"/>
</dbReference>
<evidence type="ECO:0000313" key="8">
    <source>
        <dbReference type="EMBL" id="MFD1221435.1"/>
    </source>
</evidence>
<feature type="transmembrane region" description="Helical" evidence="7">
    <location>
        <begin position="46"/>
        <end position="67"/>
    </location>
</feature>
<accession>A0ABW3UL35</accession>
<reference evidence="9" key="1">
    <citation type="journal article" date="2019" name="Int. J. Syst. Evol. Microbiol.">
        <title>The Global Catalogue of Microorganisms (GCM) 10K type strain sequencing project: providing services to taxonomists for standard genome sequencing and annotation.</title>
        <authorList>
            <consortium name="The Broad Institute Genomics Platform"/>
            <consortium name="The Broad Institute Genome Sequencing Center for Infectious Disease"/>
            <person name="Wu L."/>
            <person name="Ma J."/>
        </authorList>
    </citation>
    <scope>NUCLEOTIDE SEQUENCE [LARGE SCALE GENOMIC DNA]</scope>
    <source>
        <strain evidence="9">CCUG 53270</strain>
    </source>
</reference>
<keyword evidence="9" id="KW-1185">Reference proteome</keyword>
<evidence type="ECO:0000256" key="6">
    <source>
        <dbReference type="ARBA" id="ARBA00023136"/>
    </source>
</evidence>
<keyword evidence="4 7" id="KW-0812">Transmembrane</keyword>
<protein>
    <submittedName>
        <fullName evidence="8">Chromate transporter</fullName>
    </submittedName>
</protein>
<evidence type="ECO:0000256" key="5">
    <source>
        <dbReference type="ARBA" id="ARBA00022989"/>
    </source>
</evidence>
<keyword evidence="5 7" id="KW-1133">Transmembrane helix</keyword>
<sequence>MLLALFLTFFKIGLVSFGGGYAILSVIEHEVVVSHQWMTPERFADAVSLAGMSPGPIATNSAVLIGFNTAGLPGAATSVLGMILPSFIIIIALALFFYKKGSSSFMQMIFYGLKPMVAAMVVFAAYRVGVNGQTMLGMNGHTLAQLLIFALAVIGIVKYKLHPLVVLSVSALMGTALFYQ</sequence>
<proteinExistence type="inferred from homology"/>
<feature type="transmembrane region" description="Helical" evidence="7">
    <location>
        <begin position="163"/>
        <end position="179"/>
    </location>
</feature>
<evidence type="ECO:0000256" key="3">
    <source>
        <dbReference type="ARBA" id="ARBA00022475"/>
    </source>
</evidence>
<dbReference type="RefSeq" id="WP_345589670.1">
    <property type="nucleotide sequence ID" value="NZ_BAABJG010000021.1"/>
</dbReference>
<comment type="caution">
    <text evidence="8">The sequence shown here is derived from an EMBL/GenBank/DDBJ whole genome shotgun (WGS) entry which is preliminary data.</text>
</comment>
<name>A0ABW3UL35_9BACL</name>